<evidence type="ECO:0000256" key="4">
    <source>
        <dbReference type="ARBA" id="ARBA00023187"/>
    </source>
</evidence>
<evidence type="ECO:0000256" key="7">
    <source>
        <dbReference type="PIRNR" id="PIRNR038038"/>
    </source>
</evidence>
<gene>
    <name evidence="10" type="primary">LOC111111322</name>
    <name evidence="9" type="synonym">LOC111110869</name>
</gene>
<comment type="subunit">
    <text evidence="7">Part of the core SMN complex.</text>
</comment>
<dbReference type="OrthoDB" id="428895at2759"/>
<evidence type="ECO:0000313" key="9">
    <source>
        <dbReference type="RefSeq" id="XP_022303226.1"/>
    </source>
</evidence>
<dbReference type="KEGG" id="cvn:111110869"/>
<dbReference type="GO" id="GO:0000387">
    <property type="term" value="P:spliceosomal snRNP assembly"/>
    <property type="evidence" value="ECO:0007669"/>
    <property type="project" value="UniProtKB-UniRule"/>
</dbReference>
<dbReference type="InterPro" id="IPR017364">
    <property type="entry name" value="GEMIN2"/>
</dbReference>
<sequence>MDSEDSLLDDELQPLALAVHGDDNDDFDLNIPPTSGNEYLRRVREEAKDCPKVVVADIDISPFVHRQTVKIKEHGGRFPAPKGYTPDLHWQKLQTANFAELRQSLQRQKALMAKKGLLKRDKLPQCNDVENWCRLCFGRLQPPGVSQGEVKSEVMMEQEAKPKHEGVLPLLSIVAAMDQPSVIKVLEYHINWFEATGFSDKQGMWFYALLASLQKPLSPEACALLRSLARSCGNLRATLESPADPRLVPLNLFICLVAQYFDQSDLADPGT</sequence>
<keyword evidence="2 7" id="KW-0963">Cytoplasm</keyword>
<dbReference type="RefSeq" id="XP_022303935.1">
    <property type="nucleotide sequence ID" value="XM_022448227.1"/>
</dbReference>
<evidence type="ECO:0000313" key="10">
    <source>
        <dbReference type="RefSeq" id="XP_022303935.1"/>
    </source>
</evidence>
<dbReference type="PANTHER" id="PTHR12794:SF0">
    <property type="entry name" value="GEM-ASSOCIATED PROTEIN 2"/>
    <property type="match status" value="1"/>
</dbReference>
<dbReference type="RefSeq" id="XP_022303226.1">
    <property type="nucleotide sequence ID" value="XM_022447518.1"/>
</dbReference>
<comment type="subcellular location">
    <subcellularLocation>
        <location evidence="1">Cytoplasm</location>
    </subcellularLocation>
</comment>
<evidence type="ECO:0000256" key="3">
    <source>
        <dbReference type="ARBA" id="ARBA00022664"/>
    </source>
</evidence>
<dbReference type="GO" id="GO:0005681">
    <property type="term" value="C:spliceosomal complex"/>
    <property type="evidence" value="ECO:0007669"/>
    <property type="project" value="UniProtKB-UniRule"/>
</dbReference>
<reference evidence="9 10" key="1">
    <citation type="submission" date="2025-04" db="UniProtKB">
        <authorList>
            <consortium name="RefSeq"/>
        </authorList>
    </citation>
    <scope>IDENTIFICATION</scope>
    <source>
        <tissue evidence="9 10">Whole sample</tissue>
    </source>
</reference>
<dbReference type="AlphaFoldDB" id="A0A8B8BKS2"/>
<evidence type="ECO:0000313" key="8">
    <source>
        <dbReference type="Proteomes" id="UP000694844"/>
    </source>
</evidence>
<dbReference type="PIRSF" id="PIRSF038038">
    <property type="entry name" value="SMN_Gemin2"/>
    <property type="match status" value="1"/>
</dbReference>
<keyword evidence="8" id="KW-1185">Reference proteome</keyword>
<dbReference type="GO" id="GO:0000245">
    <property type="term" value="P:spliceosomal complex assembly"/>
    <property type="evidence" value="ECO:0007669"/>
    <property type="project" value="UniProtKB-UniRule"/>
</dbReference>
<organism evidence="8 10">
    <name type="scientific">Crassostrea virginica</name>
    <name type="common">Eastern oyster</name>
    <dbReference type="NCBI Taxonomy" id="6565"/>
    <lineage>
        <taxon>Eukaryota</taxon>
        <taxon>Metazoa</taxon>
        <taxon>Spiralia</taxon>
        <taxon>Lophotrochozoa</taxon>
        <taxon>Mollusca</taxon>
        <taxon>Bivalvia</taxon>
        <taxon>Autobranchia</taxon>
        <taxon>Pteriomorphia</taxon>
        <taxon>Ostreida</taxon>
        <taxon>Ostreoidea</taxon>
        <taxon>Ostreidae</taxon>
        <taxon>Crassostrea</taxon>
    </lineage>
</organism>
<protein>
    <recommendedName>
        <fullName evidence="6 7">Gem-associated protein 2</fullName>
    </recommendedName>
</protein>
<accession>A0A8B8BKS2</accession>
<evidence type="ECO:0000256" key="5">
    <source>
        <dbReference type="ARBA" id="ARBA00025758"/>
    </source>
</evidence>
<dbReference type="InterPro" id="IPR035426">
    <property type="entry name" value="Gemin2/Brr1"/>
</dbReference>
<evidence type="ECO:0000256" key="2">
    <source>
        <dbReference type="ARBA" id="ARBA00022490"/>
    </source>
</evidence>
<proteinExistence type="inferred from homology"/>
<dbReference type="Pfam" id="PF04938">
    <property type="entry name" value="SIP1"/>
    <property type="match status" value="1"/>
</dbReference>
<comment type="similarity">
    <text evidence="5 7">Belongs to the gemin-2 family.</text>
</comment>
<comment type="function">
    <text evidence="7">The SMN complex catalyzes the assembly of small nuclear ribonucleoproteins (snRNPs), the building blocks of the spliceosome, and thereby plays an important role in the splicing of cellular pre-mRNAs.</text>
</comment>
<keyword evidence="4 7" id="KW-0508">mRNA splicing</keyword>
<keyword evidence="3 7" id="KW-0507">mRNA processing</keyword>
<dbReference type="GO" id="GO:0032797">
    <property type="term" value="C:SMN complex"/>
    <property type="evidence" value="ECO:0007669"/>
    <property type="project" value="UniProtKB-UniRule"/>
</dbReference>
<dbReference type="Gene3D" id="1.20.58.1070">
    <property type="match status" value="1"/>
</dbReference>
<dbReference type="Proteomes" id="UP000694844">
    <property type="component" value="Chromosome 9"/>
</dbReference>
<evidence type="ECO:0000256" key="1">
    <source>
        <dbReference type="ARBA" id="ARBA00004496"/>
    </source>
</evidence>
<dbReference type="KEGG" id="cvn:111111322"/>
<dbReference type="PANTHER" id="PTHR12794">
    <property type="entry name" value="GEMIN2"/>
    <property type="match status" value="1"/>
</dbReference>
<dbReference type="GeneID" id="111111322"/>
<evidence type="ECO:0000256" key="6">
    <source>
        <dbReference type="ARBA" id="ARBA00047179"/>
    </source>
</evidence>
<name>A0A8B8BKS2_CRAVI</name>